<keyword evidence="5 9" id="KW-0627">Porphyrin biosynthesis</keyword>
<evidence type="ECO:0000313" key="12">
    <source>
        <dbReference type="Proteomes" id="UP000078046"/>
    </source>
</evidence>
<comment type="catalytic activity">
    <reaction evidence="8 9">
        <text>2 5-aminolevulinate = porphobilinogen + 2 H2O + H(+)</text>
        <dbReference type="Rhea" id="RHEA:24064"/>
        <dbReference type="ChEBI" id="CHEBI:15377"/>
        <dbReference type="ChEBI" id="CHEBI:15378"/>
        <dbReference type="ChEBI" id="CHEBI:58126"/>
        <dbReference type="ChEBI" id="CHEBI:356416"/>
        <dbReference type="EC" id="4.2.1.24"/>
    </reaction>
</comment>
<dbReference type="PANTHER" id="PTHR11458">
    <property type="entry name" value="DELTA-AMINOLEVULINIC ACID DEHYDRATASE"/>
    <property type="match status" value="1"/>
</dbReference>
<dbReference type="AlphaFoldDB" id="A0A177AXB8"/>
<dbReference type="Pfam" id="PF00490">
    <property type="entry name" value="ALAD"/>
    <property type="match status" value="1"/>
</dbReference>
<dbReference type="OrthoDB" id="1530at2759"/>
<dbReference type="SUPFAM" id="SSF51569">
    <property type="entry name" value="Aldolase"/>
    <property type="match status" value="1"/>
</dbReference>
<evidence type="ECO:0000256" key="9">
    <source>
        <dbReference type="RuleBase" id="RU000515"/>
    </source>
</evidence>
<evidence type="ECO:0000256" key="5">
    <source>
        <dbReference type="ARBA" id="ARBA00023244"/>
    </source>
</evidence>
<evidence type="ECO:0000256" key="8">
    <source>
        <dbReference type="ARBA" id="ARBA00047651"/>
    </source>
</evidence>
<dbReference type="InterPro" id="IPR001731">
    <property type="entry name" value="ALAD"/>
</dbReference>
<dbReference type="PRINTS" id="PR00144">
    <property type="entry name" value="DALDHYDRTASE"/>
</dbReference>
<comment type="function">
    <text evidence="6">Catalyzes an early step in the biosynthesis of tetrapyrroles. Binds two molecules of 5-aminolevulinate per subunit, each at a distinct site, and catalyzes their condensation to form porphobilinogen.</text>
</comment>
<feature type="non-terminal residue" evidence="11">
    <location>
        <position position="263"/>
    </location>
</feature>
<sequence>MNFNLMQAFHNKELVGWNSTDSIIHSCQLIYPVFVSDQTEDCTVIESGTLPIFKRFSLSGLLSHLKELRNIKSILLFGLVKDCDKDITGSMADNPDSIIIKAIKEIKSQTKLNLISDVCLCHYTDSGSCGIVDETGNIKLKETQDRLSTIAYQYALAGVDVVAPSCMMDGIVKKIKEKMNQFSMPKVAIMAYSAKFCSKFYYPFRKLVGSNPIYNNRCTHQLPHGSKGLALRAMRRDVADGADVLMVKPSTIYCDIISAGKFQ</sequence>
<dbReference type="InterPro" id="IPR030656">
    <property type="entry name" value="ALAD_AS"/>
</dbReference>
<dbReference type="Gene3D" id="3.20.20.70">
    <property type="entry name" value="Aldolase class I"/>
    <property type="match status" value="1"/>
</dbReference>
<comment type="pathway">
    <text evidence="1">Porphyrin-containing compound metabolism; protoporphyrin-IX biosynthesis; coproporphyrinogen-III from 5-aminolevulinate: step 1/4.</text>
</comment>
<keyword evidence="4 9" id="KW-0456">Lyase</keyword>
<organism evidence="11 12">
    <name type="scientific">Intoshia linei</name>
    <dbReference type="NCBI Taxonomy" id="1819745"/>
    <lineage>
        <taxon>Eukaryota</taxon>
        <taxon>Metazoa</taxon>
        <taxon>Spiralia</taxon>
        <taxon>Lophotrochozoa</taxon>
        <taxon>Mesozoa</taxon>
        <taxon>Orthonectida</taxon>
        <taxon>Rhopaluridae</taxon>
        <taxon>Intoshia</taxon>
    </lineage>
</organism>
<evidence type="ECO:0000256" key="6">
    <source>
        <dbReference type="ARBA" id="ARBA00025628"/>
    </source>
</evidence>
<dbReference type="PROSITE" id="PS00169">
    <property type="entry name" value="D_ALA_DEHYDRATASE"/>
    <property type="match status" value="1"/>
</dbReference>
<evidence type="ECO:0000256" key="2">
    <source>
        <dbReference type="ARBA" id="ARBA00008055"/>
    </source>
</evidence>
<evidence type="ECO:0000256" key="4">
    <source>
        <dbReference type="ARBA" id="ARBA00023239"/>
    </source>
</evidence>
<dbReference type="EMBL" id="LWCA01000877">
    <property type="protein sequence ID" value="OAF66626.1"/>
    <property type="molecule type" value="Genomic_DNA"/>
</dbReference>
<protein>
    <recommendedName>
        <fullName evidence="9">Delta-aminolevulinic acid dehydratase</fullName>
        <ecNumber evidence="9">4.2.1.24</ecNumber>
    </recommendedName>
</protein>
<comment type="caution">
    <text evidence="11">The sequence shown here is derived from an EMBL/GenBank/DDBJ whole genome shotgun (WGS) entry which is preliminary data.</text>
</comment>
<dbReference type="GO" id="GO:0005829">
    <property type="term" value="C:cytosol"/>
    <property type="evidence" value="ECO:0007669"/>
    <property type="project" value="TreeGrafter"/>
</dbReference>
<dbReference type="GO" id="GO:0006782">
    <property type="term" value="P:protoporphyrinogen IX biosynthetic process"/>
    <property type="evidence" value="ECO:0007669"/>
    <property type="project" value="UniProtKB-UniPathway"/>
</dbReference>
<proteinExistence type="inferred from homology"/>
<dbReference type="InterPro" id="IPR013785">
    <property type="entry name" value="Aldolase_TIM"/>
</dbReference>
<evidence type="ECO:0000256" key="10">
    <source>
        <dbReference type="RuleBase" id="RU004161"/>
    </source>
</evidence>
<dbReference type="EC" id="4.2.1.24" evidence="9"/>
<keyword evidence="3" id="KW-0350">Heme biosynthesis</keyword>
<dbReference type="GO" id="GO:0004655">
    <property type="term" value="F:porphobilinogen synthase activity"/>
    <property type="evidence" value="ECO:0007669"/>
    <property type="project" value="UniProtKB-EC"/>
</dbReference>
<dbReference type="GO" id="GO:0008270">
    <property type="term" value="F:zinc ion binding"/>
    <property type="evidence" value="ECO:0007669"/>
    <property type="project" value="TreeGrafter"/>
</dbReference>
<dbReference type="SMART" id="SM01004">
    <property type="entry name" value="ALAD"/>
    <property type="match status" value="1"/>
</dbReference>
<dbReference type="UniPathway" id="UPA00251">
    <property type="reaction ID" value="UER00318"/>
</dbReference>
<name>A0A177AXB8_9BILA</name>
<comment type="similarity">
    <text evidence="2 10">Belongs to the ALAD family.</text>
</comment>
<comment type="subunit">
    <text evidence="7">Homooctamer; active form. Homohexamer; low activity form.</text>
</comment>
<gene>
    <name evidence="11" type="ORF">A3Q56_05656</name>
</gene>
<dbReference type="Proteomes" id="UP000078046">
    <property type="component" value="Unassembled WGS sequence"/>
</dbReference>
<reference evidence="11 12" key="1">
    <citation type="submission" date="2016-04" db="EMBL/GenBank/DDBJ databases">
        <title>The genome of Intoshia linei affirms orthonectids as highly simplified spiralians.</title>
        <authorList>
            <person name="Mikhailov K.V."/>
            <person name="Slusarev G.S."/>
            <person name="Nikitin M.A."/>
            <person name="Logacheva M.D."/>
            <person name="Penin A."/>
            <person name="Aleoshin V."/>
            <person name="Panchin Y.V."/>
        </authorList>
    </citation>
    <scope>NUCLEOTIDE SEQUENCE [LARGE SCALE GENOMIC DNA]</scope>
    <source>
        <strain evidence="11">Intl2013</strain>
        <tissue evidence="11">Whole animal</tissue>
    </source>
</reference>
<evidence type="ECO:0000256" key="7">
    <source>
        <dbReference type="ARBA" id="ARBA00025861"/>
    </source>
</evidence>
<keyword evidence="12" id="KW-1185">Reference proteome</keyword>
<evidence type="ECO:0000256" key="3">
    <source>
        <dbReference type="ARBA" id="ARBA00023133"/>
    </source>
</evidence>
<accession>A0A177AXB8</accession>
<evidence type="ECO:0000313" key="11">
    <source>
        <dbReference type="EMBL" id="OAF66626.1"/>
    </source>
</evidence>
<evidence type="ECO:0000256" key="1">
    <source>
        <dbReference type="ARBA" id="ARBA00004694"/>
    </source>
</evidence>
<dbReference type="PANTHER" id="PTHR11458:SF0">
    <property type="entry name" value="DELTA-AMINOLEVULINIC ACID DEHYDRATASE"/>
    <property type="match status" value="1"/>
</dbReference>